<gene>
    <name evidence="11" type="ORF">PaBG_00151</name>
</gene>
<protein>
    <recommendedName>
        <fullName evidence="10">Toprim domain-containing protein</fullName>
    </recommendedName>
</protein>
<dbReference type="GO" id="GO:0000428">
    <property type="term" value="C:DNA-directed RNA polymerase complex"/>
    <property type="evidence" value="ECO:0007669"/>
    <property type="project" value="UniProtKB-KW"/>
</dbReference>
<evidence type="ECO:0000256" key="7">
    <source>
        <dbReference type="ARBA" id="ARBA00022771"/>
    </source>
</evidence>
<reference evidence="11 12" key="1">
    <citation type="journal article" date="2014" name="Genome Announc.">
        <title>Complete Genome Sequence of the Novel Giant Pseudomonas Phage PaBG.</title>
        <authorList>
            <person name="Sykilinda N.N."/>
            <person name="Bondar A.A."/>
            <person name="Gorshkova A.S."/>
            <person name="Kurochkina L.P."/>
            <person name="Kulikov E.E."/>
            <person name="Shneider M.M."/>
            <person name="Kadykov V.A."/>
            <person name="Solovjeva N.V."/>
            <person name="Kabilov M.R."/>
            <person name="Mesyanzhinov V.V."/>
            <person name="Vlassov V.V."/>
            <person name="Drukker V.V."/>
            <person name="Miroshnikov K.A."/>
        </authorList>
    </citation>
    <scope>NUCLEOTIDE SEQUENCE [LARGE SCALE GENOMIC DNA]</scope>
</reference>
<dbReference type="PROSITE" id="PS50880">
    <property type="entry name" value="TOPRIM"/>
    <property type="match status" value="1"/>
</dbReference>
<evidence type="ECO:0000259" key="10">
    <source>
        <dbReference type="PROSITE" id="PS50880"/>
    </source>
</evidence>
<evidence type="ECO:0000256" key="9">
    <source>
        <dbReference type="ARBA" id="ARBA00023163"/>
    </source>
</evidence>
<evidence type="ECO:0000256" key="1">
    <source>
        <dbReference type="ARBA" id="ARBA00022478"/>
    </source>
</evidence>
<evidence type="ECO:0000313" key="12">
    <source>
        <dbReference type="Proteomes" id="UP000015545"/>
    </source>
</evidence>
<dbReference type="SMART" id="SM00400">
    <property type="entry name" value="ZnF_CHCC"/>
    <property type="match status" value="1"/>
</dbReference>
<keyword evidence="8" id="KW-0862">Zinc</keyword>
<dbReference type="EMBL" id="KF147891">
    <property type="protein sequence ID" value="AGS82035.1"/>
    <property type="molecule type" value="Genomic_DNA"/>
</dbReference>
<evidence type="ECO:0000256" key="5">
    <source>
        <dbReference type="ARBA" id="ARBA00022705"/>
    </source>
</evidence>
<dbReference type="GO" id="GO:0006269">
    <property type="term" value="P:DNA replication, synthesis of primer"/>
    <property type="evidence" value="ECO:0007669"/>
    <property type="project" value="UniProtKB-KW"/>
</dbReference>
<keyword evidence="12" id="KW-1185">Reference proteome</keyword>
<dbReference type="InterPro" id="IPR050219">
    <property type="entry name" value="DnaG_primase"/>
</dbReference>
<proteinExistence type="predicted"/>
<dbReference type="Proteomes" id="UP000015545">
    <property type="component" value="Segment"/>
</dbReference>
<evidence type="ECO:0000256" key="4">
    <source>
        <dbReference type="ARBA" id="ARBA00022695"/>
    </source>
</evidence>
<dbReference type="Gene3D" id="3.40.1360.10">
    <property type="match status" value="1"/>
</dbReference>
<dbReference type="PANTHER" id="PTHR30313:SF2">
    <property type="entry name" value="DNA PRIMASE"/>
    <property type="match status" value="1"/>
</dbReference>
<keyword evidence="4" id="KW-0548">Nucleotidyltransferase</keyword>
<keyword evidence="3" id="KW-0808">Transferase</keyword>
<evidence type="ECO:0000256" key="3">
    <source>
        <dbReference type="ARBA" id="ARBA00022679"/>
    </source>
</evidence>
<dbReference type="GO" id="GO:0003677">
    <property type="term" value="F:DNA binding"/>
    <property type="evidence" value="ECO:0007669"/>
    <property type="project" value="InterPro"/>
</dbReference>
<accession>S5VZM0</accession>
<keyword evidence="1" id="KW-0240">DNA-directed RNA polymerase</keyword>
<dbReference type="InterPro" id="IPR036977">
    <property type="entry name" value="DNA_primase_Znf_CHC2"/>
</dbReference>
<evidence type="ECO:0000256" key="8">
    <source>
        <dbReference type="ARBA" id="ARBA00022833"/>
    </source>
</evidence>
<evidence type="ECO:0000256" key="2">
    <source>
        <dbReference type="ARBA" id="ARBA00022515"/>
    </source>
</evidence>
<keyword evidence="5" id="KW-0235">DNA replication</keyword>
<evidence type="ECO:0000313" key="11">
    <source>
        <dbReference type="EMBL" id="AGS82035.1"/>
    </source>
</evidence>
<keyword evidence="6" id="KW-0479">Metal-binding</keyword>
<keyword evidence="9" id="KW-0804">Transcription</keyword>
<dbReference type="Pfam" id="PF01807">
    <property type="entry name" value="Zn_ribbon_DnaG"/>
    <property type="match status" value="1"/>
</dbReference>
<keyword evidence="2" id="KW-0639">Primosome</keyword>
<dbReference type="GO" id="GO:0008270">
    <property type="term" value="F:zinc ion binding"/>
    <property type="evidence" value="ECO:0007669"/>
    <property type="project" value="UniProtKB-KW"/>
</dbReference>
<dbReference type="OrthoDB" id="24959at10239"/>
<name>S5VZM0_9CAUD</name>
<organism evidence="11 12">
    <name type="scientific">Pseudomonas phage PaBG</name>
    <dbReference type="NCBI Taxonomy" id="1335230"/>
    <lineage>
        <taxon>Viruses</taxon>
        <taxon>Duplodnaviria</taxon>
        <taxon>Heunggongvirae</taxon>
        <taxon>Uroviricota</taxon>
        <taxon>Caudoviricetes</taxon>
        <taxon>Baikalvirus</taxon>
        <taxon>Baikalvirus PaBG</taxon>
    </lineage>
</organism>
<dbReference type="PANTHER" id="PTHR30313">
    <property type="entry name" value="DNA PRIMASE"/>
    <property type="match status" value="1"/>
</dbReference>
<dbReference type="GO" id="GO:0003899">
    <property type="term" value="F:DNA-directed RNA polymerase activity"/>
    <property type="evidence" value="ECO:0007669"/>
    <property type="project" value="InterPro"/>
</dbReference>
<dbReference type="SUPFAM" id="SSF56731">
    <property type="entry name" value="DNA primase core"/>
    <property type="match status" value="1"/>
</dbReference>
<dbReference type="Gene3D" id="3.90.580.10">
    <property type="entry name" value="Zinc finger, CHC2-type domain"/>
    <property type="match status" value="1"/>
</dbReference>
<dbReference type="InterPro" id="IPR002694">
    <property type="entry name" value="Znf_CHC2"/>
</dbReference>
<dbReference type="SUPFAM" id="SSF57783">
    <property type="entry name" value="Zinc beta-ribbon"/>
    <property type="match status" value="1"/>
</dbReference>
<dbReference type="InterPro" id="IPR006171">
    <property type="entry name" value="TOPRIM_dom"/>
</dbReference>
<dbReference type="Pfam" id="PF13155">
    <property type="entry name" value="Toprim_2"/>
    <property type="match status" value="1"/>
</dbReference>
<keyword evidence="7" id="KW-0863">Zinc-finger</keyword>
<evidence type="ECO:0000256" key="6">
    <source>
        <dbReference type="ARBA" id="ARBA00022723"/>
    </source>
</evidence>
<dbReference type="CDD" id="cd00188">
    <property type="entry name" value="TOPRIM"/>
    <property type="match status" value="1"/>
</dbReference>
<dbReference type="KEGG" id="vg:16574837"/>
<feature type="domain" description="Toprim" evidence="10">
    <location>
        <begin position="240"/>
        <end position="322"/>
    </location>
</feature>
<sequence length="353" mass="39939">MANKSITKARSPLATKGDKNKVVEKDPGIIVDDLTHVLEELQEYGGRTKQMGSNVHVLCPFHGEKTPSCSINLSREADVPIGAFFCFGCGEKGAWNKFANQTGLKKLKKWQQFESNTDGGKLRFSKRQIELMGANNMSIQRLFDEVGNAVIPWPPERKWRSYSGKLISRIGGYCYNDDHRDELMLVFPVYTNGRYRGGVRAFFEKQDNGLSYLTTKGDWVKSYGLLGYDYMMKKDLWGCKSIVLVEGPRDWLRLVKNKIPSCGILGSNMFDAKKLQLLVALGIKKIFVMPDNDRAGKKMANLVKGFAKEFGIDCEYLKLPRPINEKGEVVKLDPDNCDQKIIDKVKELVYAVR</sequence>
<dbReference type="RefSeq" id="YP_008433482.1">
    <property type="nucleotide sequence ID" value="NC_022096.1"/>
</dbReference>